<reference evidence="2" key="1">
    <citation type="submission" date="2022-11" db="UniProtKB">
        <authorList>
            <consortium name="WormBaseParasite"/>
        </authorList>
    </citation>
    <scope>IDENTIFICATION</scope>
</reference>
<sequence length="168" mass="19595">MLPKRTRKHIQTKMYEAMLKDTGLEFEKCQKCDYLAIIPQINGMRIFQCPECSYTFCCDCGRKCDCNHSSEKCIKLPNSLNEKFSNALIHRCYRCKLPFIKEERLFEGCNRITCKCGASQCYACRLPNCSEAACTKRHFYATAIHKIEIEKVKRSLPEYHQKLVQNTV</sequence>
<evidence type="ECO:0000313" key="2">
    <source>
        <dbReference type="WBParaSite" id="PS1159_v2.g24305.t1"/>
    </source>
</evidence>
<accession>A0AC35G728</accession>
<proteinExistence type="predicted"/>
<organism evidence="1 2">
    <name type="scientific">Panagrolaimus sp. PS1159</name>
    <dbReference type="NCBI Taxonomy" id="55785"/>
    <lineage>
        <taxon>Eukaryota</taxon>
        <taxon>Metazoa</taxon>
        <taxon>Ecdysozoa</taxon>
        <taxon>Nematoda</taxon>
        <taxon>Chromadorea</taxon>
        <taxon>Rhabditida</taxon>
        <taxon>Tylenchina</taxon>
        <taxon>Panagrolaimomorpha</taxon>
        <taxon>Panagrolaimoidea</taxon>
        <taxon>Panagrolaimidae</taxon>
        <taxon>Panagrolaimus</taxon>
    </lineage>
</organism>
<dbReference type="Proteomes" id="UP000887580">
    <property type="component" value="Unplaced"/>
</dbReference>
<dbReference type="WBParaSite" id="PS1159_v2.g24305.t1">
    <property type="protein sequence ID" value="PS1159_v2.g24305.t1"/>
    <property type="gene ID" value="PS1159_v2.g24305"/>
</dbReference>
<name>A0AC35G728_9BILA</name>
<evidence type="ECO:0000313" key="1">
    <source>
        <dbReference type="Proteomes" id="UP000887580"/>
    </source>
</evidence>
<protein>
    <submittedName>
        <fullName evidence="2">RING-type domain-containing protein</fullName>
    </submittedName>
</protein>